<dbReference type="GO" id="GO:0004222">
    <property type="term" value="F:metalloendopeptidase activity"/>
    <property type="evidence" value="ECO:0000318"/>
    <property type="project" value="GO_Central"/>
</dbReference>
<dbReference type="InterPro" id="IPR039731">
    <property type="entry name" value="Rce1"/>
</dbReference>
<evidence type="ECO:0000256" key="1">
    <source>
        <dbReference type="ARBA" id="ARBA00004477"/>
    </source>
</evidence>
<dbReference type="Pfam" id="PF02517">
    <property type="entry name" value="Rce1-like"/>
    <property type="match status" value="1"/>
</dbReference>
<evidence type="ECO:0000256" key="4">
    <source>
        <dbReference type="ARBA" id="ARBA00022692"/>
    </source>
</evidence>
<evidence type="ECO:0000256" key="9">
    <source>
        <dbReference type="ARBA" id="ARBA00047280"/>
    </source>
</evidence>
<comment type="similarity">
    <text evidence="2">Belongs to the peptidase U48 family.</text>
</comment>
<evidence type="ECO:0000256" key="5">
    <source>
        <dbReference type="ARBA" id="ARBA00022801"/>
    </source>
</evidence>
<evidence type="ECO:0000256" key="8">
    <source>
        <dbReference type="ARBA" id="ARBA00023136"/>
    </source>
</evidence>
<dbReference type="STRING" id="105231.A0A0U9HJB4"/>
<comment type="subcellular location">
    <subcellularLocation>
        <location evidence="1">Endoplasmic reticulum membrane</location>
        <topology evidence="1">Multi-pass membrane protein</topology>
    </subcellularLocation>
</comment>
<dbReference type="Proteomes" id="UP000054558">
    <property type="component" value="Unassembled WGS sequence"/>
</dbReference>
<keyword evidence="4 12" id="KW-0812">Transmembrane</keyword>
<dbReference type="GO" id="GO:0071586">
    <property type="term" value="P:CAAX-box protein processing"/>
    <property type="evidence" value="ECO:0000318"/>
    <property type="project" value="GO_Central"/>
</dbReference>
<evidence type="ECO:0000256" key="11">
    <source>
        <dbReference type="SAM" id="MobiDB-lite"/>
    </source>
</evidence>
<dbReference type="EC" id="3.4.26.1" evidence="10"/>
<dbReference type="EMBL" id="DF237039">
    <property type="protein sequence ID" value="GAQ81759.1"/>
    <property type="molecule type" value="Genomic_DNA"/>
</dbReference>
<evidence type="ECO:0000256" key="6">
    <source>
        <dbReference type="ARBA" id="ARBA00022824"/>
    </source>
</evidence>
<evidence type="ECO:0000256" key="10">
    <source>
        <dbReference type="ARBA" id="ARBA00049729"/>
    </source>
</evidence>
<dbReference type="OrthoDB" id="271604at2759"/>
<dbReference type="AlphaFoldDB" id="A0A0U9HJB4"/>
<feature type="transmembrane region" description="Helical" evidence="12">
    <location>
        <begin position="188"/>
        <end position="205"/>
    </location>
</feature>
<feature type="domain" description="CAAX prenyl protease 2/Lysostaphin resistance protein A-like" evidence="13">
    <location>
        <begin position="69"/>
        <end position="173"/>
    </location>
</feature>
<feature type="region of interest" description="Disordered" evidence="11">
    <location>
        <begin position="1"/>
        <end position="39"/>
    </location>
</feature>
<evidence type="ECO:0000256" key="3">
    <source>
        <dbReference type="ARBA" id="ARBA00022670"/>
    </source>
</evidence>
<reference evidence="14 15" key="1">
    <citation type="journal article" date="2014" name="Nat. Commun.">
        <title>Klebsormidium flaccidum genome reveals primary factors for plant terrestrial adaptation.</title>
        <authorList>
            <person name="Hori K."/>
            <person name="Maruyama F."/>
            <person name="Fujisawa T."/>
            <person name="Togashi T."/>
            <person name="Yamamoto N."/>
            <person name="Seo M."/>
            <person name="Sato S."/>
            <person name="Yamada T."/>
            <person name="Mori H."/>
            <person name="Tajima N."/>
            <person name="Moriyama T."/>
            <person name="Ikeuchi M."/>
            <person name="Watanabe M."/>
            <person name="Wada H."/>
            <person name="Kobayashi K."/>
            <person name="Saito M."/>
            <person name="Masuda T."/>
            <person name="Sasaki-Sekimoto Y."/>
            <person name="Mashiguchi K."/>
            <person name="Awai K."/>
            <person name="Shimojima M."/>
            <person name="Masuda S."/>
            <person name="Iwai M."/>
            <person name="Nobusawa T."/>
            <person name="Narise T."/>
            <person name="Kondo S."/>
            <person name="Saito H."/>
            <person name="Sato R."/>
            <person name="Murakawa M."/>
            <person name="Ihara Y."/>
            <person name="Oshima-Yamada Y."/>
            <person name="Ohtaka K."/>
            <person name="Satoh M."/>
            <person name="Sonobe K."/>
            <person name="Ishii M."/>
            <person name="Ohtani R."/>
            <person name="Kanamori-Sato M."/>
            <person name="Honoki R."/>
            <person name="Miyazaki D."/>
            <person name="Mochizuki H."/>
            <person name="Umetsu J."/>
            <person name="Higashi K."/>
            <person name="Shibata D."/>
            <person name="Kamiya Y."/>
            <person name="Sato N."/>
            <person name="Nakamura Y."/>
            <person name="Tabata S."/>
            <person name="Ida S."/>
            <person name="Kurokawa K."/>
            <person name="Ohta H."/>
        </authorList>
    </citation>
    <scope>NUCLEOTIDE SEQUENCE [LARGE SCALE GENOMIC DNA]</scope>
    <source>
        <strain evidence="14 15">NIES-2285</strain>
    </source>
</reference>
<dbReference type="InterPro" id="IPR003675">
    <property type="entry name" value="Rce1/LyrA-like_dom"/>
</dbReference>
<sequence length="229" mass="25244">MWALGPPNTSEVGAADTAATGPYEKASGESLMTGSDEDEFRSQVKPVVRKRGLEEARRKAVALVSDILTWRNLVVAPVTEEFVFRACIGEILRQGGFSTKHAVLICPVFFAVAHLHHFWDLVYYQRQPIVLAVLTLVLQMTYTTLFGWYAAFLLVRTGHLLCPIVAHVFCNVMGFPDLGAIPRHPHRRVVSAAFVLGVAAFASLVRNSTLLSLLFDRDVRNAKSAYGSS</sequence>
<evidence type="ECO:0000256" key="2">
    <source>
        <dbReference type="ARBA" id="ARBA00006897"/>
    </source>
</evidence>
<feature type="transmembrane region" description="Helical" evidence="12">
    <location>
        <begin position="129"/>
        <end position="151"/>
    </location>
</feature>
<dbReference type="PANTHER" id="PTHR13046">
    <property type="entry name" value="PROTEASE U48 CAAX PRENYL PROTEASE RCE1"/>
    <property type="match status" value="1"/>
</dbReference>
<keyword evidence="6" id="KW-0256">Endoplasmic reticulum</keyword>
<keyword evidence="3 14" id="KW-0645">Protease</keyword>
<dbReference type="PANTHER" id="PTHR13046:SF0">
    <property type="entry name" value="CAAX PRENYL PROTEASE 2"/>
    <property type="match status" value="1"/>
</dbReference>
<keyword evidence="8 12" id="KW-0472">Membrane</keyword>
<feature type="transmembrane region" description="Helical" evidence="12">
    <location>
        <begin position="102"/>
        <end position="122"/>
    </location>
</feature>
<accession>A0A0U9HJB4</accession>
<dbReference type="OMA" id="MYAGSLM"/>
<organism evidence="14 15">
    <name type="scientific">Klebsormidium nitens</name>
    <name type="common">Green alga</name>
    <name type="synonym">Ulothrix nitens</name>
    <dbReference type="NCBI Taxonomy" id="105231"/>
    <lineage>
        <taxon>Eukaryota</taxon>
        <taxon>Viridiplantae</taxon>
        <taxon>Streptophyta</taxon>
        <taxon>Klebsormidiophyceae</taxon>
        <taxon>Klebsormidiales</taxon>
        <taxon>Klebsormidiaceae</taxon>
        <taxon>Klebsormidium</taxon>
    </lineage>
</organism>
<keyword evidence="7 12" id="KW-1133">Transmembrane helix</keyword>
<evidence type="ECO:0000313" key="14">
    <source>
        <dbReference type="EMBL" id="GAQ81759.1"/>
    </source>
</evidence>
<name>A0A0U9HJB4_KLENI</name>
<evidence type="ECO:0000313" key="15">
    <source>
        <dbReference type="Proteomes" id="UP000054558"/>
    </source>
</evidence>
<keyword evidence="5" id="KW-0378">Hydrolase</keyword>
<dbReference type="GO" id="GO:0005789">
    <property type="term" value="C:endoplasmic reticulum membrane"/>
    <property type="evidence" value="ECO:0000318"/>
    <property type="project" value="GO_Central"/>
</dbReference>
<proteinExistence type="inferred from homology"/>
<evidence type="ECO:0000256" key="12">
    <source>
        <dbReference type="SAM" id="Phobius"/>
    </source>
</evidence>
<evidence type="ECO:0000259" key="13">
    <source>
        <dbReference type="Pfam" id="PF02517"/>
    </source>
</evidence>
<evidence type="ECO:0000256" key="7">
    <source>
        <dbReference type="ARBA" id="ARBA00022989"/>
    </source>
</evidence>
<comment type="catalytic activity">
    <reaction evidence="9">
        <text>Hydrolyzes the peptide bond -P2-(S-farnesyl or geranylgeranyl)C-P1'-P2'-P3'-COOH where P1' and P2' are amino acids with aliphatic sidechains and P3' is any C-terminal residue.</text>
        <dbReference type="EC" id="3.4.26.1"/>
    </reaction>
</comment>
<keyword evidence="15" id="KW-1185">Reference proteome</keyword>
<protein>
    <recommendedName>
        <fullName evidence="10">intramembrane prenyl-peptidase Rce1</fullName>
        <ecNumber evidence="10">3.4.26.1</ecNumber>
    </recommendedName>
</protein>
<gene>
    <name evidence="14" type="ORF">KFL_000900140</name>
</gene>